<feature type="non-terminal residue" evidence="1">
    <location>
        <position position="1"/>
    </location>
</feature>
<dbReference type="OrthoDB" id="10440509at2759"/>
<gene>
    <name evidence="1" type="ORF">BVRB_024230</name>
</gene>
<sequence length="104" mass="12156">AKFALGEGAHITDALKTQCSSLYRHWRERLKSDHFSKCKSLKEAEHACPQRIDLNQWKWLVYNYWSTRKQMTRSEKNRANALSKKIQSARGAKSTARIIYELVS</sequence>
<dbReference type="Gramene" id="KMS94157">
    <property type="protein sequence ID" value="KMS94157"/>
    <property type="gene ID" value="BVRB_024230"/>
</dbReference>
<dbReference type="EMBL" id="KQ095675">
    <property type="protein sequence ID" value="KMS94157.1"/>
    <property type="molecule type" value="Genomic_DNA"/>
</dbReference>
<reference evidence="1 2" key="1">
    <citation type="journal article" date="2014" name="Nature">
        <title>The genome of the recently domesticated crop plant sugar beet (Beta vulgaris).</title>
        <authorList>
            <person name="Dohm J.C."/>
            <person name="Minoche A.E."/>
            <person name="Holtgrawe D."/>
            <person name="Capella-Gutierrez S."/>
            <person name="Zakrzewski F."/>
            <person name="Tafer H."/>
            <person name="Rupp O."/>
            <person name="Sorensen T.R."/>
            <person name="Stracke R."/>
            <person name="Reinhardt R."/>
            <person name="Goesmann A."/>
            <person name="Kraft T."/>
            <person name="Schulz B."/>
            <person name="Stadler P.F."/>
            <person name="Schmidt T."/>
            <person name="Gabaldon T."/>
            <person name="Lehrach H."/>
            <person name="Weisshaar B."/>
            <person name="Himmelbauer H."/>
        </authorList>
    </citation>
    <scope>NUCLEOTIDE SEQUENCE [LARGE SCALE GENOMIC DNA]</scope>
    <source>
        <tissue evidence="1">Taproot</tissue>
    </source>
</reference>
<proteinExistence type="predicted"/>
<dbReference type="Proteomes" id="UP000035740">
    <property type="component" value="Unassembled WGS sequence"/>
</dbReference>
<organism evidence="1 2">
    <name type="scientific">Beta vulgaris subsp. vulgaris</name>
    <name type="common">Beet</name>
    <dbReference type="NCBI Taxonomy" id="3555"/>
    <lineage>
        <taxon>Eukaryota</taxon>
        <taxon>Viridiplantae</taxon>
        <taxon>Streptophyta</taxon>
        <taxon>Embryophyta</taxon>
        <taxon>Tracheophyta</taxon>
        <taxon>Spermatophyta</taxon>
        <taxon>Magnoliopsida</taxon>
        <taxon>eudicotyledons</taxon>
        <taxon>Gunneridae</taxon>
        <taxon>Pentapetalae</taxon>
        <taxon>Caryophyllales</taxon>
        <taxon>Chenopodiaceae</taxon>
        <taxon>Betoideae</taxon>
        <taxon>Beta</taxon>
    </lineage>
</organism>
<protein>
    <submittedName>
        <fullName evidence="1">Uncharacterized protein</fullName>
    </submittedName>
</protein>
<dbReference type="AlphaFoldDB" id="A0A0J8B2T3"/>
<evidence type="ECO:0000313" key="2">
    <source>
        <dbReference type="Proteomes" id="UP000035740"/>
    </source>
</evidence>
<keyword evidence="2" id="KW-1185">Reference proteome</keyword>
<evidence type="ECO:0000313" key="1">
    <source>
        <dbReference type="EMBL" id="KMS94157.1"/>
    </source>
</evidence>
<name>A0A0J8B2T3_BETVV</name>
<accession>A0A0J8B2T3</accession>